<dbReference type="EMBL" id="CP110615">
    <property type="protein sequence ID" value="UZJ23420.1"/>
    <property type="molecule type" value="Genomic_DNA"/>
</dbReference>
<evidence type="ECO:0000259" key="1">
    <source>
        <dbReference type="Pfam" id="PF03167"/>
    </source>
</evidence>
<dbReference type="CDD" id="cd10035">
    <property type="entry name" value="UDG_like"/>
    <property type="match status" value="1"/>
</dbReference>
<feature type="domain" description="Uracil-DNA glycosylase-like" evidence="1">
    <location>
        <begin position="48"/>
        <end position="188"/>
    </location>
</feature>
<dbReference type="RefSeq" id="WP_265381527.1">
    <property type="nucleotide sequence ID" value="NZ_CP110615.1"/>
</dbReference>
<keyword evidence="3" id="KW-1185">Reference proteome</keyword>
<evidence type="ECO:0000313" key="3">
    <source>
        <dbReference type="Proteomes" id="UP001164965"/>
    </source>
</evidence>
<dbReference type="SUPFAM" id="SSF52141">
    <property type="entry name" value="Uracil-DNA glycosylase-like"/>
    <property type="match status" value="1"/>
</dbReference>
<organism evidence="2 3">
    <name type="scientific">Rhodococcus antarcticus</name>
    <dbReference type="NCBI Taxonomy" id="2987751"/>
    <lineage>
        <taxon>Bacteria</taxon>
        <taxon>Bacillati</taxon>
        <taxon>Actinomycetota</taxon>
        <taxon>Actinomycetes</taxon>
        <taxon>Mycobacteriales</taxon>
        <taxon>Nocardiaceae</taxon>
        <taxon>Rhodococcus</taxon>
    </lineage>
</organism>
<gene>
    <name evidence="2" type="ORF">RHODO2019_09220</name>
</gene>
<proteinExistence type="predicted"/>
<dbReference type="Gene3D" id="3.40.470.10">
    <property type="entry name" value="Uracil-DNA glycosylase-like domain"/>
    <property type="match status" value="1"/>
</dbReference>
<dbReference type="InterPro" id="IPR036895">
    <property type="entry name" value="Uracil-DNA_glycosylase-like_sf"/>
</dbReference>
<accession>A0ABY6NVN1</accession>
<protein>
    <submittedName>
        <fullName evidence="2">Uracil-DNA glycosylase</fullName>
    </submittedName>
</protein>
<sequence length="207" mass="22169">MRTPPVEAATWQDKRARLDVAHVAPLNALVRAWRSEDPARQVPWFDPDDGGTGARVLVLMEAPGPGTVRPGGSGFCSEDNPDGTARTFASLRAGAGLERRDYVRWNIVPWAVHDATGSWSAPAATDLEDARPALSSLLHALGDLELVVVLGQRALAGWTRHATLGRPAHVLPLLAAPHPSQRNTRARQEALLRIGNALACGAAIARR</sequence>
<dbReference type="InterPro" id="IPR005122">
    <property type="entry name" value="Uracil-DNA_glycosylase-like"/>
</dbReference>
<dbReference type="Proteomes" id="UP001164965">
    <property type="component" value="Chromosome"/>
</dbReference>
<reference evidence="2" key="1">
    <citation type="submission" date="2022-10" db="EMBL/GenBank/DDBJ databases">
        <title>Rhodococcus sp.75.</title>
        <authorList>
            <person name="Sun M."/>
        </authorList>
    </citation>
    <scope>NUCLEOTIDE SEQUENCE</scope>
    <source>
        <strain evidence="2">75</strain>
    </source>
</reference>
<evidence type="ECO:0000313" key="2">
    <source>
        <dbReference type="EMBL" id="UZJ23420.1"/>
    </source>
</evidence>
<dbReference type="Pfam" id="PF03167">
    <property type="entry name" value="UDG"/>
    <property type="match status" value="1"/>
</dbReference>
<name>A0ABY6NVN1_9NOCA</name>